<accession>E1YCU6</accession>
<proteinExistence type="predicted"/>
<name>E1YCU6_9BACT</name>
<organism evidence="1">
    <name type="scientific">uncultured Desulfobacterium sp</name>
    <dbReference type="NCBI Taxonomy" id="201089"/>
    <lineage>
        <taxon>Bacteria</taxon>
        <taxon>Pseudomonadati</taxon>
        <taxon>Thermodesulfobacteriota</taxon>
        <taxon>Desulfobacteria</taxon>
        <taxon>Desulfobacterales</taxon>
        <taxon>Desulfobacteriaceae</taxon>
        <taxon>Desulfobacterium</taxon>
        <taxon>environmental samples</taxon>
    </lineage>
</organism>
<sequence>MNKDTPFEAKKVIEINFVGSPHSPVKRHLLDTFDDANLPNWDKDTQIGTHEVSPDNALHVKTSASAFGSGTWGFLQLNTDSGAVNIDLTSAWKNAGYCLAYDLQVKISNSEPLYMAGLTFKVAGSGDDREFYGISYLKTKQRKLGVLGPWEQADGIPSGVVPDNVFMDPPIWEGSWPILYQVQYSKPAIVLWKRYLDTNTGVYAFTWLAYKLLASTDFIVGESGNLIPWSNLQIRLIEAYPLNFTTAGTSNTSPLLSGAIVVGPNGSARISGTPVITSGSWASSNVIGILTLTNISGTFSSGENLKVNGTVLAKASGTLGGKSNFIRAYYGDANATNPDTSDIIPNIPTDNNRKRSLRTEIHWPVDNVSDWKAENDYMTLVQWDGVQAPALRLGGSGGDAKEGRAIIEDGSLLTPDSGVIDYSGIALHATGSSADSTYFDDFAVQY</sequence>
<protein>
    <submittedName>
        <fullName evidence="1">Uncharacterized protein</fullName>
    </submittedName>
</protein>
<dbReference type="EMBL" id="FR695868">
    <property type="protein sequence ID" value="CBX28390.1"/>
    <property type="molecule type" value="Genomic_DNA"/>
</dbReference>
<dbReference type="AlphaFoldDB" id="E1YCU6"/>
<reference evidence="1" key="1">
    <citation type="journal article" date="2011" name="Environ. Microbiol.">
        <title>Genomic insights into the metabolic potential of the polycyclic aromatic hydrocarbon degrading sulfate-reducing Deltaproteobacterium N47.</title>
        <authorList>
            <person name="Bergmann F."/>
            <person name="Selesi D."/>
            <person name="Weinmaier T."/>
            <person name="Tischler P."/>
            <person name="Rattei T."/>
            <person name="Meckenstock R.U."/>
        </authorList>
    </citation>
    <scope>NUCLEOTIDE SEQUENCE</scope>
</reference>
<gene>
    <name evidence="1" type="ORF">N47_G37140</name>
</gene>
<evidence type="ECO:0000313" key="1">
    <source>
        <dbReference type="EMBL" id="CBX28390.1"/>
    </source>
</evidence>